<evidence type="ECO:0000259" key="10">
    <source>
        <dbReference type="PROSITE" id="PS50113"/>
    </source>
</evidence>
<dbReference type="SUPFAM" id="SSF55785">
    <property type="entry name" value="PYP-like sensor domain (PAS domain)"/>
    <property type="match status" value="2"/>
</dbReference>
<dbReference type="GO" id="GO:0000155">
    <property type="term" value="F:phosphorelay sensor kinase activity"/>
    <property type="evidence" value="ECO:0007669"/>
    <property type="project" value="InterPro"/>
</dbReference>
<dbReference type="InterPro" id="IPR001789">
    <property type="entry name" value="Sig_transdc_resp-reg_receiver"/>
</dbReference>
<dbReference type="SMART" id="SM00448">
    <property type="entry name" value="REC"/>
    <property type="match status" value="2"/>
</dbReference>
<dbReference type="PROSITE" id="PS50110">
    <property type="entry name" value="RESPONSE_REGULATORY"/>
    <property type="match status" value="2"/>
</dbReference>
<dbReference type="Gene3D" id="3.40.190.10">
    <property type="entry name" value="Periplasmic binding protein-like II"/>
    <property type="match status" value="4"/>
</dbReference>
<dbReference type="NCBIfam" id="TIGR00229">
    <property type="entry name" value="sensory_box"/>
    <property type="match status" value="2"/>
</dbReference>
<feature type="domain" description="Histidine kinase" evidence="7">
    <location>
        <begin position="855"/>
        <end position="1076"/>
    </location>
</feature>
<dbReference type="Gene3D" id="1.20.120.160">
    <property type="entry name" value="HPT domain"/>
    <property type="match status" value="1"/>
</dbReference>
<dbReference type="InterPro" id="IPR005467">
    <property type="entry name" value="His_kinase_dom"/>
</dbReference>
<dbReference type="InterPro" id="IPR004358">
    <property type="entry name" value="Sig_transdc_His_kin-like_C"/>
</dbReference>
<dbReference type="EMBL" id="FUYA01000002">
    <property type="protein sequence ID" value="SKA68172.1"/>
    <property type="molecule type" value="Genomic_DNA"/>
</dbReference>
<dbReference type="SUPFAM" id="SSF53850">
    <property type="entry name" value="Periplasmic binding protein-like II"/>
    <property type="match status" value="2"/>
</dbReference>
<dbReference type="EC" id="2.7.13.3" evidence="2"/>
<dbReference type="Gene3D" id="1.10.287.130">
    <property type="match status" value="1"/>
</dbReference>
<dbReference type="SUPFAM" id="SSF52172">
    <property type="entry name" value="CheY-like"/>
    <property type="match status" value="2"/>
</dbReference>
<evidence type="ECO:0000256" key="2">
    <source>
        <dbReference type="ARBA" id="ARBA00012438"/>
    </source>
</evidence>
<dbReference type="SUPFAM" id="SSF55874">
    <property type="entry name" value="ATPase domain of HSP90 chaperone/DNA topoisomerase II/histidine kinase"/>
    <property type="match status" value="1"/>
</dbReference>
<dbReference type="CDD" id="cd01007">
    <property type="entry name" value="PBP2_BvgS_HisK_like"/>
    <property type="match status" value="1"/>
</dbReference>
<evidence type="ECO:0000259" key="8">
    <source>
        <dbReference type="PROSITE" id="PS50110"/>
    </source>
</evidence>
<dbReference type="InterPro" id="IPR003594">
    <property type="entry name" value="HATPase_dom"/>
</dbReference>
<dbReference type="SMART" id="SM00091">
    <property type="entry name" value="PAS"/>
    <property type="match status" value="2"/>
</dbReference>
<dbReference type="Pfam" id="PF00989">
    <property type="entry name" value="PAS"/>
    <property type="match status" value="1"/>
</dbReference>
<gene>
    <name evidence="12" type="ORF">SAMN02745702_00960</name>
</gene>
<dbReference type="InterPro" id="IPR036890">
    <property type="entry name" value="HATPase_C_sf"/>
</dbReference>
<keyword evidence="3 5" id="KW-0597">Phosphoprotein</keyword>
<sequence>MAYDRKVKKRAERASCQRLCVLFCLSAALCATLILAVGSAFAAPADGQLKESLRERFLAAKKSGLTVTVRNDMPPLSYVDRTGEPVGLLVDIWKLWSQRNGVPVLLRAQGKKAGYRDVLVGVSDVLGGVVARDIVEHRIALAGPVYGRQWSVFYRSDRLNPGGLEDFVGTRLAVVDRSPAAEKLLSQAPYIELVPFVSVRQAVKGAMQKNMDGVLVPTLEARQLTFEGGLQGQLLKLPGWDFIEDVRPGFPEDKELYRALLNAGFEAVFPEDYLRIEKRWISSPEDFLYQSGEGKLLLSQWEREWMHHHPAITLGMPYSFPPYSFQDKDGNLQGLLVDTLRRVAHHAGLGLRLVPVPPVNGPIEMIERGVIDGYGGIVGASEGQLLQTRAMTSMPAVLFTRSTEDYSSLDDLDGKRVGLYRDGQYAKLDKRYPDVTFVYVNSLGELWPRLLTGDLDACISTLPTASFYAEQQGIAQLRVGQLFDTPVQFSVGIRRDWPELRSILQKSYESLPIAEKKDINRAWFGIKMQAGLRKDQVWRVGMQLTAAALFVFISFILWNRKLAKEVARRKDAEFKASSVQNFLRNVLDGLPVPMFLKNEEGRFKFVNRPFCLFFGLGPEHVLDRDESEVFPDEFIHSSREVEQDLLIGAGHRTVTQEVQLSTAGQKADVLVARKLIVSKDDEWARGIAGAFFDISVRKKHEREMQHEAERLMRVAEASGDGFWDWNIGETAMYLSPTLYGMLGYAKGELAASADTWQRIIHPEDRDSVMEAFRKHIDSMTPLHREFRLIHKNGTEIWVMARALFLNDKDKGHGITTRVVCVYTDITMRKTLEEDLRKSRDEALSSSEAKTRFLARLGNEIRTPMNGVIGMSELLRDTELNERQLEYVHAIRSAGESMLTVVSDITDFSRLESGRMDIDSIVFNLRDRVFETLKNLSGFADEKDLGFVLSVEPQVPEYVFGDPRRLGRVLDILASNAIRHTEAGQVSVQVSFKKFSGKHVQLEFTVSDTGEGIPHEEQRRIFETFVKSDGIVTRSGNASGLGLAIVAKLVRLMGGEVSVNTSPQEGSLFSFTIMMEVPTEVTVDDEVFVDSRWLEGQSVLLVAPLLEERRELAQKLEDWGMNVFAVDGIEAAQVSLEDAPHTSLLILDKDTMGEEGIAFLRKVRHTPGLVSLVMTARTEHADKFWGHESGIAGTIQKPFEETNLLRSLSRAVGSWENVPLSRSALYGVSHAGSRGTLQVLLVEDTRINMNIAQELLNSFGHNVVAVMDGMEALQVLTEREFDLVILDVQLSRMSGLELVERLREREKETGKYTPVIGMLMEPTEEAKQAVLDAGMDGYLSKPVTPGALYVSLERVQGAHKAEFESLARNFDQMQAKERIADPAQDSVLDFRRIREVFGNQREFMRDNASLFVEDAPLRMEELNSAVDDADALALEMKAQTLRGAVGYFASGRAYDLLLALEQSARRENFTLARQQVRELDQYLDMMIAELRKL</sequence>
<feature type="domain" description="PAS" evidence="9">
    <location>
        <begin position="707"/>
        <end position="779"/>
    </location>
</feature>
<dbReference type="SMART" id="SM00387">
    <property type="entry name" value="HATPase_c"/>
    <property type="match status" value="1"/>
</dbReference>
<evidence type="ECO:0000313" key="12">
    <source>
        <dbReference type="EMBL" id="SKA68172.1"/>
    </source>
</evidence>
<organism evidence="12 13">
    <name type="scientific">Desulfobaculum bizertense DSM 18034</name>
    <dbReference type="NCBI Taxonomy" id="1121442"/>
    <lineage>
        <taxon>Bacteria</taxon>
        <taxon>Pseudomonadati</taxon>
        <taxon>Thermodesulfobacteriota</taxon>
        <taxon>Desulfovibrionia</taxon>
        <taxon>Desulfovibrionales</taxon>
        <taxon>Desulfovibrionaceae</taxon>
        <taxon>Desulfobaculum</taxon>
    </lineage>
</organism>
<dbReference type="InterPro" id="IPR008207">
    <property type="entry name" value="Sig_transdc_His_kin_Hpt_dom"/>
</dbReference>
<dbReference type="SUPFAM" id="SSF47226">
    <property type="entry name" value="Histidine-containing phosphotransfer domain, HPT domain"/>
    <property type="match status" value="1"/>
</dbReference>
<proteinExistence type="predicted"/>
<dbReference type="InterPro" id="IPR013655">
    <property type="entry name" value="PAS_fold_3"/>
</dbReference>
<evidence type="ECO:0000259" key="9">
    <source>
        <dbReference type="PROSITE" id="PS50112"/>
    </source>
</evidence>
<dbReference type="CDD" id="cd00082">
    <property type="entry name" value="HisKA"/>
    <property type="match status" value="1"/>
</dbReference>
<feature type="domain" description="PAS" evidence="9">
    <location>
        <begin position="579"/>
        <end position="649"/>
    </location>
</feature>
<dbReference type="Proteomes" id="UP000189733">
    <property type="component" value="Unassembled WGS sequence"/>
</dbReference>
<feature type="domain" description="PAC" evidence="10">
    <location>
        <begin position="782"/>
        <end position="837"/>
    </location>
</feature>
<dbReference type="PANTHER" id="PTHR45339:SF5">
    <property type="entry name" value="HISTIDINE KINASE"/>
    <property type="match status" value="1"/>
</dbReference>
<dbReference type="InterPro" id="IPR003661">
    <property type="entry name" value="HisK_dim/P_dom"/>
</dbReference>
<feature type="domain" description="HPt" evidence="11">
    <location>
        <begin position="1399"/>
        <end position="1492"/>
    </location>
</feature>
<evidence type="ECO:0000259" key="7">
    <source>
        <dbReference type="PROSITE" id="PS50109"/>
    </source>
</evidence>
<dbReference type="GO" id="GO:0006355">
    <property type="term" value="P:regulation of DNA-templated transcription"/>
    <property type="evidence" value="ECO:0007669"/>
    <property type="project" value="InterPro"/>
</dbReference>
<dbReference type="Pfam" id="PF02518">
    <property type="entry name" value="HATPase_c"/>
    <property type="match status" value="1"/>
</dbReference>
<dbReference type="PANTHER" id="PTHR45339">
    <property type="entry name" value="HYBRID SIGNAL TRANSDUCTION HISTIDINE KINASE J"/>
    <property type="match status" value="1"/>
</dbReference>
<accession>A0A1T4VT50</accession>
<dbReference type="InterPro" id="IPR036097">
    <property type="entry name" value="HisK_dim/P_sf"/>
</dbReference>
<evidence type="ECO:0000256" key="5">
    <source>
        <dbReference type="PROSITE-ProRule" id="PRU00169"/>
    </source>
</evidence>
<keyword evidence="6" id="KW-0732">Signal</keyword>
<evidence type="ECO:0000256" key="3">
    <source>
        <dbReference type="ARBA" id="ARBA00022553"/>
    </source>
</evidence>
<dbReference type="Pfam" id="PF00497">
    <property type="entry name" value="SBP_bac_3"/>
    <property type="match status" value="2"/>
</dbReference>
<dbReference type="Pfam" id="PF08447">
    <property type="entry name" value="PAS_3"/>
    <property type="match status" value="1"/>
</dbReference>
<feature type="modified residue" description="4-aspartylphosphate" evidence="5">
    <location>
        <position position="1286"/>
    </location>
</feature>
<evidence type="ECO:0000259" key="11">
    <source>
        <dbReference type="PROSITE" id="PS50894"/>
    </source>
</evidence>
<feature type="signal peptide" evidence="6">
    <location>
        <begin position="1"/>
        <end position="42"/>
    </location>
</feature>
<dbReference type="InterPro" id="IPR000014">
    <property type="entry name" value="PAS"/>
</dbReference>
<dbReference type="Gene3D" id="3.30.565.10">
    <property type="entry name" value="Histidine kinase-like ATPase, C-terminal domain"/>
    <property type="match status" value="1"/>
</dbReference>
<feature type="modified residue" description="4-aspartylphosphate" evidence="5">
    <location>
        <position position="1147"/>
    </location>
</feature>
<keyword evidence="13" id="KW-1185">Reference proteome</keyword>
<dbReference type="Gene3D" id="3.30.450.20">
    <property type="entry name" value="PAS domain"/>
    <property type="match status" value="2"/>
</dbReference>
<dbReference type="RefSeq" id="WP_078684257.1">
    <property type="nucleotide sequence ID" value="NZ_FUYA01000002.1"/>
</dbReference>
<dbReference type="GO" id="GO:0005524">
    <property type="term" value="F:ATP binding"/>
    <property type="evidence" value="ECO:0007669"/>
    <property type="project" value="UniProtKB-KW"/>
</dbReference>
<dbReference type="SMART" id="SM00062">
    <property type="entry name" value="PBPb"/>
    <property type="match status" value="2"/>
</dbReference>
<dbReference type="CDD" id="cd00130">
    <property type="entry name" value="PAS"/>
    <property type="match status" value="2"/>
</dbReference>
<dbReference type="PROSITE" id="PS50113">
    <property type="entry name" value="PAC"/>
    <property type="match status" value="1"/>
</dbReference>
<evidence type="ECO:0000256" key="6">
    <source>
        <dbReference type="SAM" id="SignalP"/>
    </source>
</evidence>
<feature type="chain" id="PRO_5013137655" description="histidine kinase" evidence="6">
    <location>
        <begin position="43"/>
        <end position="1492"/>
    </location>
</feature>
<dbReference type="PROSITE" id="PS50112">
    <property type="entry name" value="PAS"/>
    <property type="match status" value="2"/>
</dbReference>
<dbReference type="InterPro" id="IPR001638">
    <property type="entry name" value="Solute-binding_3/MltF_N"/>
</dbReference>
<dbReference type="Pfam" id="PF00072">
    <property type="entry name" value="Response_reg"/>
    <property type="match status" value="1"/>
</dbReference>
<dbReference type="InterPro" id="IPR036641">
    <property type="entry name" value="HPT_dom_sf"/>
</dbReference>
<dbReference type="SUPFAM" id="SSF47384">
    <property type="entry name" value="Homodimeric domain of signal transducing histidine kinase"/>
    <property type="match status" value="1"/>
</dbReference>
<protein>
    <recommendedName>
        <fullName evidence="2">histidine kinase</fullName>
        <ecNumber evidence="2">2.7.13.3</ecNumber>
    </recommendedName>
</protein>
<dbReference type="PROSITE" id="PS50894">
    <property type="entry name" value="HPT"/>
    <property type="match status" value="1"/>
</dbReference>
<reference evidence="12 13" key="1">
    <citation type="submission" date="2017-02" db="EMBL/GenBank/DDBJ databases">
        <authorList>
            <person name="Peterson S.W."/>
        </authorList>
    </citation>
    <scope>NUCLEOTIDE SEQUENCE [LARGE SCALE GENOMIC DNA]</scope>
    <source>
        <strain evidence="12 13">DSM 18034</strain>
    </source>
</reference>
<evidence type="ECO:0000256" key="4">
    <source>
        <dbReference type="PROSITE-ProRule" id="PRU00110"/>
    </source>
</evidence>
<comment type="caution">
    <text evidence="4">Lacks conserved residue(s) required for the propagation of feature annotation.</text>
</comment>
<dbReference type="InterPro" id="IPR035965">
    <property type="entry name" value="PAS-like_dom_sf"/>
</dbReference>
<dbReference type="Pfam" id="PF00512">
    <property type="entry name" value="HisKA"/>
    <property type="match status" value="1"/>
</dbReference>
<dbReference type="PROSITE" id="PS50109">
    <property type="entry name" value="HIS_KIN"/>
    <property type="match status" value="1"/>
</dbReference>
<dbReference type="PRINTS" id="PR00344">
    <property type="entry name" value="BCTRLSENSOR"/>
</dbReference>
<dbReference type="CDD" id="cd17546">
    <property type="entry name" value="REC_hyHK_CKI1_RcsC-like"/>
    <property type="match status" value="1"/>
</dbReference>
<dbReference type="InterPro" id="IPR000700">
    <property type="entry name" value="PAS-assoc_C"/>
</dbReference>
<dbReference type="STRING" id="1121442.SAMN02745702_00960"/>
<feature type="domain" description="Response regulatory" evidence="8">
    <location>
        <begin position="1237"/>
        <end position="1355"/>
    </location>
</feature>
<evidence type="ECO:0000313" key="13">
    <source>
        <dbReference type="Proteomes" id="UP000189733"/>
    </source>
</evidence>
<dbReference type="Gene3D" id="3.40.50.2300">
    <property type="match status" value="2"/>
</dbReference>
<name>A0A1T4VT50_9BACT</name>
<dbReference type="GO" id="GO:0005886">
    <property type="term" value="C:plasma membrane"/>
    <property type="evidence" value="ECO:0007669"/>
    <property type="project" value="UniProtKB-SubCell"/>
</dbReference>
<dbReference type="OrthoDB" id="9176708at2"/>
<dbReference type="SMART" id="SM00388">
    <property type="entry name" value="HisKA"/>
    <property type="match status" value="1"/>
</dbReference>
<evidence type="ECO:0000256" key="1">
    <source>
        <dbReference type="ARBA" id="ARBA00000085"/>
    </source>
</evidence>
<dbReference type="InterPro" id="IPR011006">
    <property type="entry name" value="CheY-like_superfamily"/>
</dbReference>
<feature type="domain" description="Response regulatory" evidence="8">
    <location>
        <begin position="1097"/>
        <end position="1211"/>
    </location>
</feature>
<dbReference type="InterPro" id="IPR013767">
    <property type="entry name" value="PAS_fold"/>
</dbReference>
<comment type="catalytic activity">
    <reaction evidence="1">
        <text>ATP + protein L-histidine = ADP + protein N-phospho-L-histidine.</text>
        <dbReference type="EC" id="2.7.13.3"/>
    </reaction>
</comment>